<protein>
    <submittedName>
        <fullName evidence="8">RagB/SusD family nutrient uptake outer membrane protein</fullName>
    </submittedName>
</protein>
<evidence type="ECO:0000256" key="1">
    <source>
        <dbReference type="ARBA" id="ARBA00004442"/>
    </source>
</evidence>
<gene>
    <name evidence="8" type="ORF">EG028_07270</name>
</gene>
<dbReference type="GO" id="GO:0009279">
    <property type="term" value="C:cell outer membrane"/>
    <property type="evidence" value="ECO:0007669"/>
    <property type="project" value="UniProtKB-SubCell"/>
</dbReference>
<evidence type="ECO:0000313" key="8">
    <source>
        <dbReference type="EMBL" id="RPD41949.1"/>
    </source>
</evidence>
<dbReference type="InterPro" id="IPR033985">
    <property type="entry name" value="SusD-like_N"/>
</dbReference>
<evidence type="ECO:0000256" key="5">
    <source>
        <dbReference type="ARBA" id="ARBA00023237"/>
    </source>
</evidence>
<keyword evidence="9" id="KW-1185">Reference proteome</keyword>
<accession>A0A3N4MQI8</accession>
<evidence type="ECO:0000313" key="9">
    <source>
        <dbReference type="Proteomes" id="UP000279089"/>
    </source>
</evidence>
<dbReference type="PROSITE" id="PS51257">
    <property type="entry name" value="PROKAR_LIPOPROTEIN"/>
    <property type="match status" value="1"/>
</dbReference>
<keyword evidence="5" id="KW-0998">Cell outer membrane</keyword>
<evidence type="ECO:0000256" key="3">
    <source>
        <dbReference type="ARBA" id="ARBA00022729"/>
    </source>
</evidence>
<dbReference type="InterPro" id="IPR011990">
    <property type="entry name" value="TPR-like_helical_dom_sf"/>
</dbReference>
<dbReference type="CDD" id="cd08977">
    <property type="entry name" value="SusD"/>
    <property type="match status" value="1"/>
</dbReference>
<evidence type="ECO:0000259" key="7">
    <source>
        <dbReference type="Pfam" id="PF14322"/>
    </source>
</evidence>
<dbReference type="AlphaFoldDB" id="A0A3N4MQI8"/>
<dbReference type="Gene3D" id="1.25.40.390">
    <property type="match status" value="1"/>
</dbReference>
<keyword evidence="3" id="KW-0732">Signal</keyword>
<proteinExistence type="inferred from homology"/>
<comment type="subcellular location">
    <subcellularLocation>
        <location evidence="1">Cell outer membrane</location>
    </subcellularLocation>
</comment>
<feature type="domain" description="RagB/SusD" evidence="6">
    <location>
        <begin position="296"/>
        <end position="566"/>
    </location>
</feature>
<sequence length="566" mass="63859">MHFPMKKLIISIPVFALLTLGGCMKKGEQGPLENLDESFIFDPVDKNGAYAEQFLTDIYGNMPNGWNRINNSMLDVATDDAVPSMNGSTIEELIFGRVSPFINPEDAWAKSYTGIRKCNVFLAKIDRVPKIEETKNFWKAEARFLRILSYFELVKRYGGVPLMGDKIPSLQDDLSYPRSSFEECVNYMVTELDAIRGLVRKEPLPDSEYGRISEGVVLALKARILLYAASPLYNEGNIGLTAAQKAVCGYTDASPAAVKARWEKAALAADDLIKLGVYGLETSANYLNIFITRKHKEIIFSYLRANTNDVETNNGPVGHTKFGFKGYTSPTEELAEAFLMKNGKAITETGSGFNPNNPATNRDNRFGIVFFYHNVKYMNRNTELWEGGLDNPTGTTVVKTKTGYYLKKFMYNATTSTSLATQAHNFPLFRYSDVLLSYAEAANEANGPTADAIDKLNQVRSRGGFTTPIAVGVTKEELRELIRRERRVELCFEEQRYWDLRRWKIAETVLNKSLSGNKITKNPDNSFSFEKVTVGNISFQAPKMYFYPIQQNELYRNRNLIQNPGW</sequence>
<dbReference type="OrthoDB" id="5694214at2"/>
<evidence type="ECO:0000256" key="4">
    <source>
        <dbReference type="ARBA" id="ARBA00023136"/>
    </source>
</evidence>
<dbReference type="EMBL" id="RMBX01000003">
    <property type="protein sequence ID" value="RPD41949.1"/>
    <property type="molecule type" value="Genomic_DNA"/>
</dbReference>
<reference evidence="9" key="1">
    <citation type="submission" date="2018-11" db="EMBL/GenBank/DDBJ databases">
        <title>Chitinophaga lutea sp.nov., isolate from arsenic contaminated soil.</title>
        <authorList>
            <person name="Zong Y."/>
        </authorList>
    </citation>
    <scope>NUCLEOTIDE SEQUENCE [LARGE SCALE GENOMIC DNA]</scope>
    <source>
        <strain evidence="9">YLT18</strain>
    </source>
</reference>
<comment type="similarity">
    <text evidence="2">Belongs to the SusD family.</text>
</comment>
<feature type="domain" description="SusD-like N-terminal" evidence="7">
    <location>
        <begin position="103"/>
        <end position="224"/>
    </location>
</feature>
<name>A0A3N4MQI8_9BACT</name>
<comment type="caution">
    <text evidence="8">The sequence shown here is derived from an EMBL/GenBank/DDBJ whole genome shotgun (WGS) entry which is preliminary data.</text>
</comment>
<organism evidence="8 9">
    <name type="scientific">Chitinophaga barathri</name>
    <dbReference type="NCBI Taxonomy" id="1647451"/>
    <lineage>
        <taxon>Bacteria</taxon>
        <taxon>Pseudomonadati</taxon>
        <taxon>Bacteroidota</taxon>
        <taxon>Chitinophagia</taxon>
        <taxon>Chitinophagales</taxon>
        <taxon>Chitinophagaceae</taxon>
        <taxon>Chitinophaga</taxon>
    </lineage>
</organism>
<dbReference type="Proteomes" id="UP000279089">
    <property type="component" value="Unassembled WGS sequence"/>
</dbReference>
<dbReference type="Pfam" id="PF07980">
    <property type="entry name" value="SusD_RagB"/>
    <property type="match status" value="1"/>
</dbReference>
<evidence type="ECO:0000256" key="2">
    <source>
        <dbReference type="ARBA" id="ARBA00006275"/>
    </source>
</evidence>
<dbReference type="Pfam" id="PF14322">
    <property type="entry name" value="SusD-like_3"/>
    <property type="match status" value="1"/>
</dbReference>
<evidence type="ECO:0000259" key="6">
    <source>
        <dbReference type="Pfam" id="PF07980"/>
    </source>
</evidence>
<dbReference type="InterPro" id="IPR012944">
    <property type="entry name" value="SusD_RagB_dom"/>
</dbReference>
<keyword evidence="4" id="KW-0472">Membrane</keyword>
<dbReference type="SUPFAM" id="SSF48452">
    <property type="entry name" value="TPR-like"/>
    <property type="match status" value="1"/>
</dbReference>